<keyword evidence="8" id="KW-0255">Endonuclease</keyword>
<reference evidence="8" key="1">
    <citation type="submission" date="2024-08" db="EMBL/GenBank/DDBJ databases">
        <authorList>
            <person name="Yu S.T."/>
        </authorList>
    </citation>
    <scope>NUCLEOTIDE SEQUENCE</scope>
    <source>
        <strain evidence="8">R33</strain>
        <plasmid evidence="8">unnamed1</plasmid>
    </source>
</reference>
<comment type="similarity">
    <text evidence="1">In the C-terminal section; belongs to the transposase 35 family.</text>
</comment>
<dbReference type="AlphaFoldDB" id="A0AB39YGS1"/>
<dbReference type="EMBL" id="CP165728">
    <property type="protein sequence ID" value="XDV69469.1"/>
    <property type="molecule type" value="Genomic_DNA"/>
</dbReference>
<keyword evidence="8" id="KW-0378">Hydrolase</keyword>
<protein>
    <submittedName>
        <fullName evidence="8">RNA-guided endonuclease InsQ/TnpB family protein</fullName>
    </submittedName>
</protein>
<dbReference type="GO" id="GO:0006310">
    <property type="term" value="P:DNA recombination"/>
    <property type="evidence" value="ECO:0007669"/>
    <property type="project" value="UniProtKB-KW"/>
</dbReference>
<keyword evidence="5" id="KW-0175">Coiled coil</keyword>
<dbReference type="NCBIfam" id="NF040570">
    <property type="entry name" value="guided_TnpB"/>
    <property type="match status" value="1"/>
</dbReference>
<dbReference type="GO" id="GO:0004519">
    <property type="term" value="F:endonuclease activity"/>
    <property type="evidence" value="ECO:0007669"/>
    <property type="project" value="UniProtKB-KW"/>
</dbReference>
<evidence type="ECO:0000259" key="7">
    <source>
        <dbReference type="Pfam" id="PF07282"/>
    </source>
</evidence>
<proteinExistence type="inferred from homology"/>
<feature type="domain" description="Probable transposase IS891/IS1136/IS1341" evidence="6">
    <location>
        <begin position="240"/>
        <end position="360"/>
    </location>
</feature>
<feature type="domain" description="Cas12f1-like TNB" evidence="7">
    <location>
        <begin position="388"/>
        <end position="455"/>
    </location>
</feature>
<keyword evidence="4" id="KW-0233">DNA recombination</keyword>
<dbReference type="InterPro" id="IPR010095">
    <property type="entry name" value="Cas12f1-like_TNB"/>
</dbReference>
<keyword evidence="2" id="KW-0815">Transposition</keyword>
<organism evidence="8">
    <name type="scientific">Streptomyces sp. R33</name>
    <dbReference type="NCBI Taxonomy" id="3238629"/>
    <lineage>
        <taxon>Bacteria</taxon>
        <taxon>Bacillati</taxon>
        <taxon>Actinomycetota</taxon>
        <taxon>Actinomycetes</taxon>
        <taxon>Kitasatosporales</taxon>
        <taxon>Streptomycetaceae</taxon>
        <taxon>Streptomyces</taxon>
    </lineage>
</organism>
<dbReference type="RefSeq" id="WP_369780659.1">
    <property type="nucleotide sequence ID" value="NZ_CP165728.1"/>
</dbReference>
<sequence length="463" mass="52438">MTTEIKRAYRFALDVGPTQIEILQRYATASRCAYNFAHAFFLAHDRMWERGRNALMAAGMDRREATAKAPKVKRPGRDRAQAFWRATRGEQFIGPLREGEERRPVFAWWEKVHNRAYYTAFEDAAVAWQNHMNSRTERRAGAMMGKPHFKAQGRCRESFRIVHDVKNPSIRFTAPRRLRIPGGGGQDPFTVRLHHKASRLIALIEEGKAVITSVTVARHAHRWYASVLCTVHQHIPGQPTRRQRAAGRVGADLGVLNRLALTDPLTLTAGQDPQTLIGKPPYVASTERKLLRAERQMSRRRIKGAKQQSKGYEEAKAKVAKLKAQLAMRRASNLHLISKRLVQQYGEIALETLNVKGMTSSAKGTVDNPGRNVRAKAGLNRAILDASFGELNRQIEYKARWHGVTIARVPTRFASSRLCSNCGWKNTTQTLKDRTFRCLECNMVLDRDINAARNIKQHAVPVQ</sequence>
<gene>
    <name evidence="8" type="ORF">AB5J51_41875</name>
</gene>
<evidence type="ECO:0000256" key="1">
    <source>
        <dbReference type="ARBA" id="ARBA00008761"/>
    </source>
</evidence>
<dbReference type="Pfam" id="PF07282">
    <property type="entry name" value="Cas12f1-like_TNB"/>
    <property type="match status" value="1"/>
</dbReference>
<evidence type="ECO:0000256" key="2">
    <source>
        <dbReference type="ARBA" id="ARBA00022578"/>
    </source>
</evidence>
<dbReference type="Pfam" id="PF01385">
    <property type="entry name" value="OrfB_IS605"/>
    <property type="match status" value="1"/>
</dbReference>
<dbReference type="GO" id="GO:0003677">
    <property type="term" value="F:DNA binding"/>
    <property type="evidence" value="ECO:0007669"/>
    <property type="project" value="UniProtKB-KW"/>
</dbReference>
<evidence type="ECO:0000259" key="6">
    <source>
        <dbReference type="Pfam" id="PF01385"/>
    </source>
</evidence>
<accession>A0AB39YGS1</accession>
<dbReference type="InterPro" id="IPR001959">
    <property type="entry name" value="Transposase"/>
</dbReference>
<evidence type="ECO:0000256" key="5">
    <source>
        <dbReference type="SAM" id="Coils"/>
    </source>
</evidence>
<evidence type="ECO:0000256" key="4">
    <source>
        <dbReference type="ARBA" id="ARBA00023172"/>
    </source>
</evidence>
<dbReference type="GO" id="GO:0032196">
    <property type="term" value="P:transposition"/>
    <property type="evidence" value="ECO:0007669"/>
    <property type="project" value="UniProtKB-KW"/>
</dbReference>
<name>A0AB39YGS1_9ACTN</name>
<feature type="coiled-coil region" evidence="5">
    <location>
        <begin position="288"/>
        <end position="332"/>
    </location>
</feature>
<geneLocation type="plasmid" evidence="8">
    <name>unnamed1</name>
</geneLocation>
<keyword evidence="8" id="KW-0540">Nuclease</keyword>
<keyword evidence="3" id="KW-0238">DNA-binding</keyword>
<keyword evidence="8" id="KW-0614">Plasmid</keyword>
<evidence type="ECO:0000256" key="3">
    <source>
        <dbReference type="ARBA" id="ARBA00023125"/>
    </source>
</evidence>
<evidence type="ECO:0000313" key="8">
    <source>
        <dbReference type="EMBL" id="XDV69469.1"/>
    </source>
</evidence>